<evidence type="ECO:0000313" key="2">
    <source>
        <dbReference type="Proteomes" id="UP000603453"/>
    </source>
</evidence>
<sequence>MPQLSLTQKAYAVAKKNEGVTIAQVARELKFSHAAIKRAIERCEKSGSFERKKGTGRHEVLLPTSWLMWRLMLQRTPLEKSFTAST</sequence>
<organism evidence="1 2">
    <name type="scientific">Mucor saturninus</name>
    <dbReference type="NCBI Taxonomy" id="64648"/>
    <lineage>
        <taxon>Eukaryota</taxon>
        <taxon>Fungi</taxon>
        <taxon>Fungi incertae sedis</taxon>
        <taxon>Mucoromycota</taxon>
        <taxon>Mucoromycotina</taxon>
        <taxon>Mucoromycetes</taxon>
        <taxon>Mucorales</taxon>
        <taxon>Mucorineae</taxon>
        <taxon>Mucoraceae</taxon>
        <taxon>Mucor</taxon>
    </lineage>
</organism>
<dbReference type="EMBL" id="JAEPRD010000211">
    <property type="protein sequence ID" value="KAG2193942.1"/>
    <property type="molecule type" value="Genomic_DNA"/>
</dbReference>
<comment type="caution">
    <text evidence="1">The sequence shown here is derived from an EMBL/GenBank/DDBJ whole genome shotgun (WGS) entry which is preliminary data.</text>
</comment>
<reference evidence="1" key="1">
    <citation type="submission" date="2020-12" db="EMBL/GenBank/DDBJ databases">
        <title>Metabolic potential, ecology and presence of endohyphal bacteria is reflected in genomic diversity of Mucoromycotina.</title>
        <authorList>
            <person name="Muszewska A."/>
            <person name="Okrasinska A."/>
            <person name="Steczkiewicz K."/>
            <person name="Drgas O."/>
            <person name="Orlowska M."/>
            <person name="Perlinska-Lenart U."/>
            <person name="Aleksandrzak-Piekarczyk T."/>
            <person name="Szatraj K."/>
            <person name="Zielenkiewicz U."/>
            <person name="Pilsyk S."/>
            <person name="Malc E."/>
            <person name="Mieczkowski P."/>
            <person name="Kruszewska J.S."/>
            <person name="Biernat P."/>
            <person name="Pawlowska J."/>
        </authorList>
    </citation>
    <scope>NUCLEOTIDE SEQUENCE</scope>
    <source>
        <strain evidence="1">WA0000017839</strain>
    </source>
</reference>
<evidence type="ECO:0000313" key="1">
    <source>
        <dbReference type="EMBL" id="KAG2193942.1"/>
    </source>
</evidence>
<dbReference type="AlphaFoldDB" id="A0A8H7UTW8"/>
<dbReference type="SUPFAM" id="SSF46689">
    <property type="entry name" value="Homeodomain-like"/>
    <property type="match status" value="1"/>
</dbReference>
<dbReference type="Proteomes" id="UP000603453">
    <property type="component" value="Unassembled WGS sequence"/>
</dbReference>
<accession>A0A8H7UTW8</accession>
<keyword evidence="2" id="KW-1185">Reference proteome</keyword>
<protein>
    <submittedName>
        <fullName evidence="1">Uncharacterized protein</fullName>
    </submittedName>
</protein>
<gene>
    <name evidence="1" type="ORF">INT47_003512</name>
</gene>
<dbReference type="InterPro" id="IPR009057">
    <property type="entry name" value="Homeodomain-like_sf"/>
</dbReference>
<name>A0A8H7UTW8_9FUNG</name>
<proteinExistence type="predicted"/>